<gene>
    <name evidence="1" type="ORF">C0Q88_09795</name>
</gene>
<evidence type="ECO:0000313" key="2">
    <source>
        <dbReference type="Proteomes" id="UP000234456"/>
    </source>
</evidence>
<accession>A0A2N4TRE7</accession>
<reference evidence="1 2" key="1">
    <citation type="submission" date="2017-12" db="EMBL/GenBank/DDBJ databases">
        <title>Draft genome sequence of Ralstonia pickettii 52.</title>
        <authorList>
            <person name="Zheng B."/>
        </authorList>
    </citation>
    <scope>NUCLEOTIDE SEQUENCE [LARGE SCALE GENOMIC DNA]</scope>
    <source>
        <strain evidence="1 2">52</strain>
    </source>
</reference>
<dbReference type="Proteomes" id="UP000234456">
    <property type="component" value="Unassembled WGS sequence"/>
</dbReference>
<comment type="caution">
    <text evidence="1">The sequence shown here is derived from an EMBL/GenBank/DDBJ whole genome shotgun (WGS) entry which is preliminary data.</text>
</comment>
<dbReference type="AlphaFoldDB" id="A0A2N4TRE7"/>
<sequence length="147" mass="16443">MGIEDRLENWSRVVRDPSWQPQYCASWARLAVAMRDAECGAPQAIISIDVNDGWLVEQAWQKIADPVAKRLLQYHYVHRMPAEMVCRILVRKYGASPHTLKHWKVRLAKAQSIMSHVIDSEVARAQMTKAVRAAAAAATVTVAPLAA</sequence>
<name>A0A2N4TRE7_RALPI</name>
<protein>
    <recommendedName>
        <fullName evidence="3">Bacteriophage protein</fullName>
    </recommendedName>
</protein>
<evidence type="ECO:0008006" key="3">
    <source>
        <dbReference type="Google" id="ProtNLM"/>
    </source>
</evidence>
<dbReference type="OrthoDB" id="8926276at2"/>
<dbReference type="RefSeq" id="WP_102065388.1">
    <property type="nucleotide sequence ID" value="NZ_PKQE01000002.1"/>
</dbReference>
<evidence type="ECO:0000313" key="1">
    <source>
        <dbReference type="EMBL" id="PLC42266.1"/>
    </source>
</evidence>
<organism evidence="1 2">
    <name type="scientific">Ralstonia pickettii</name>
    <name type="common">Burkholderia pickettii</name>
    <dbReference type="NCBI Taxonomy" id="329"/>
    <lineage>
        <taxon>Bacteria</taxon>
        <taxon>Pseudomonadati</taxon>
        <taxon>Pseudomonadota</taxon>
        <taxon>Betaproteobacteria</taxon>
        <taxon>Burkholderiales</taxon>
        <taxon>Burkholderiaceae</taxon>
        <taxon>Ralstonia</taxon>
    </lineage>
</organism>
<proteinExistence type="predicted"/>
<dbReference type="EMBL" id="PKQE01000002">
    <property type="protein sequence ID" value="PLC42266.1"/>
    <property type="molecule type" value="Genomic_DNA"/>
</dbReference>